<dbReference type="AlphaFoldDB" id="F8DED6"/>
<dbReference type="HOGENOM" id="CLU_830563_0_0_2"/>
<gene>
    <name evidence="3" type="ordered locus">Halxa_0181</name>
</gene>
<organism evidence="3 4">
    <name type="scientific">Halopiger xanaduensis (strain DSM 18323 / JCM 14033 / SH-6)</name>
    <dbReference type="NCBI Taxonomy" id="797210"/>
    <lineage>
        <taxon>Archaea</taxon>
        <taxon>Methanobacteriati</taxon>
        <taxon>Methanobacteriota</taxon>
        <taxon>Stenosarchaea group</taxon>
        <taxon>Halobacteria</taxon>
        <taxon>Halobacteriales</taxon>
        <taxon>Natrialbaceae</taxon>
        <taxon>Halopiger</taxon>
    </lineage>
</organism>
<evidence type="ECO:0000313" key="4">
    <source>
        <dbReference type="Proteomes" id="UP000006794"/>
    </source>
</evidence>
<proteinExistence type="predicted"/>
<feature type="transmembrane region" description="Helical" evidence="1">
    <location>
        <begin position="106"/>
        <end position="124"/>
    </location>
</feature>
<dbReference type="InterPro" id="IPR013099">
    <property type="entry name" value="K_chnl_dom"/>
</dbReference>
<name>F8DED6_HALXS</name>
<feature type="domain" description="Potassium channel" evidence="2">
    <location>
        <begin position="82"/>
        <end position="156"/>
    </location>
</feature>
<feature type="transmembrane region" description="Helical" evidence="1">
    <location>
        <begin position="131"/>
        <end position="152"/>
    </location>
</feature>
<dbReference type="Gene3D" id="1.10.287.70">
    <property type="match status" value="1"/>
</dbReference>
<protein>
    <submittedName>
        <fullName evidence="3">Ion transport 2 domain protein</fullName>
    </submittedName>
</protein>
<evidence type="ECO:0000256" key="1">
    <source>
        <dbReference type="SAM" id="Phobius"/>
    </source>
</evidence>
<dbReference type="SUPFAM" id="SSF81324">
    <property type="entry name" value="Voltage-gated potassium channels"/>
    <property type="match status" value="1"/>
</dbReference>
<accession>F8DED6</accession>
<keyword evidence="1" id="KW-0472">Membrane</keyword>
<keyword evidence="3" id="KW-0614">Plasmid</keyword>
<dbReference type="KEGG" id="hxa:Halxa_0181"/>
<sequence>MMNVVPLALGIALLAATVIDIVWTTLWIEGGAGPLTSRLMVGTWDTLRRVGGRNAGLLSLSGVLLFVLSLTVWIVLLWIGWTLVFASAENALVDTLDRGPVSWSDRLYFTGYTIFTLGIGDFAPRTGRWQFVTILATGNGLLFVTLSVTYALNVLEAVTQKRAFASTVSAFGTHGEEIVRTSWTGEEFQGLEVPLDSVTTQLATLTENHKAYPILHYFHSARPDRSPIVEIVALDEALTLIRFGVPSDHRPNKLTVRNARTSVEHYLETLHEGFVEPADSQPPPPDLRTLREAGIPTVSNGEFETALDELETRRRILYGLVESDARDWPSRGTD</sequence>
<dbReference type="EMBL" id="CP002841">
    <property type="protein sequence ID" value="AEH39423.1"/>
    <property type="molecule type" value="Genomic_DNA"/>
</dbReference>
<dbReference type="eggNOG" id="arCOG01958">
    <property type="taxonomic scope" value="Archaea"/>
</dbReference>
<evidence type="ECO:0000259" key="2">
    <source>
        <dbReference type="Pfam" id="PF07885"/>
    </source>
</evidence>
<dbReference type="Proteomes" id="UP000006794">
    <property type="component" value="Plasmid pHALXA02"/>
</dbReference>
<keyword evidence="4" id="KW-1185">Reference proteome</keyword>
<feature type="transmembrane region" description="Helical" evidence="1">
    <location>
        <begin position="6"/>
        <end position="28"/>
    </location>
</feature>
<keyword evidence="1" id="KW-1133">Transmembrane helix</keyword>
<dbReference type="Pfam" id="PF07885">
    <property type="entry name" value="Ion_trans_2"/>
    <property type="match status" value="1"/>
</dbReference>
<keyword evidence="1" id="KW-0812">Transmembrane</keyword>
<geneLocation type="plasmid" evidence="3 4">
    <name>pHALXA02</name>
</geneLocation>
<evidence type="ECO:0000313" key="3">
    <source>
        <dbReference type="EMBL" id="AEH39423.1"/>
    </source>
</evidence>
<feature type="transmembrane region" description="Helical" evidence="1">
    <location>
        <begin position="57"/>
        <end position="86"/>
    </location>
</feature>
<reference evidence="4" key="1">
    <citation type="journal article" date="2012" name="Stand. Genomic Sci.">
        <title>Complete genome sequence of Halopiger xanaduensis type strain (SH-6(T)).</title>
        <authorList>
            <person name="Anderson I."/>
            <person name="Tindall B.J."/>
            <person name="Rohde M."/>
            <person name="Lucas S."/>
            <person name="Han J."/>
            <person name="Lapidus A."/>
            <person name="Cheng J.F."/>
            <person name="Goodwin L."/>
            <person name="Pitluck S."/>
            <person name="Peters L."/>
            <person name="Pati A."/>
            <person name="Mikhailova N."/>
            <person name="Pagani I."/>
            <person name="Teshima H."/>
            <person name="Han C."/>
            <person name="Tapia R."/>
            <person name="Land M."/>
            <person name="Woyke T."/>
            <person name="Klenk H.P."/>
            <person name="Kyrpides N."/>
            <person name="Ivanova N."/>
        </authorList>
    </citation>
    <scope>NUCLEOTIDE SEQUENCE [LARGE SCALE GENOMIC DNA]</scope>
    <source>
        <strain evidence="4">DSM 18323 / JCM 14033 / SH-6</strain>
        <plasmid evidence="4">Plasmid pHALXA02</plasmid>
    </source>
</reference>